<evidence type="ECO:0000313" key="7">
    <source>
        <dbReference type="EMBL" id="MBM7038233.1"/>
    </source>
</evidence>
<evidence type="ECO:0000256" key="2">
    <source>
        <dbReference type="ARBA" id="ARBA00007358"/>
    </source>
</evidence>
<keyword evidence="3" id="KW-0560">Oxidoreductase</keyword>
<dbReference type="Gene3D" id="1.20.1090.10">
    <property type="entry name" value="Dehydroquinate synthase-like - alpha domain"/>
    <property type="match status" value="1"/>
</dbReference>
<evidence type="ECO:0000313" key="8">
    <source>
        <dbReference type="Proteomes" id="UP000809621"/>
    </source>
</evidence>
<dbReference type="Gene3D" id="3.40.50.1970">
    <property type="match status" value="1"/>
</dbReference>
<organism evidence="7 8">
    <name type="scientific">Vibrio ulleungensis</name>
    <dbReference type="NCBI Taxonomy" id="2807619"/>
    <lineage>
        <taxon>Bacteria</taxon>
        <taxon>Pseudomonadati</taxon>
        <taxon>Pseudomonadota</taxon>
        <taxon>Gammaproteobacteria</taxon>
        <taxon>Vibrionales</taxon>
        <taxon>Vibrionaceae</taxon>
        <taxon>Vibrio</taxon>
    </lineage>
</organism>
<comment type="similarity">
    <text evidence="2">Belongs to the iron-containing alcohol dehydrogenase family.</text>
</comment>
<evidence type="ECO:0000256" key="1">
    <source>
        <dbReference type="ARBA" id="ARBA00001962"/>
    </source>
</evidence>
<dbReference type="InterPro" id="IPR039697">
    <property type="entry name" value="Alcohol_dehydrogenase_Fe"/>
</dbReference>
<evidence type="ECO:0000259" key="6">
    <source>
        <dbReference type="Pfam" id="PF25137"/>
    </source>
</evidence>
<reference evidence="7 8" key="1">
    <citation type="submission" date="2021-02" db="EMBL/GenBank/DDBJ databases">
        <authorList>
            <person name="Park J.-S."/>
        </authorList>
    </citation>
    <scope>NUCLEOTIDE SEQUENCE [LARGE SCALE GENOMIC DNA]</scope>
    <source>
        <strain evidence="7 8">188UL20-2</strain>
    </source>
</reference>
<dbReference type="PANTHER" id="PTHR11496:SF102">
    <property type="entry name" value="ALCOHOL DEHYDROGENASE 4"/>
    <property type="match status" value="1"/>
</dbReference>
<evidence type="ECO:0000259" key="5">
    <source>
        <dbReference type="Pfam" id="PF00465"/>
    </source>
</evidence>
<dbReference type="CDD" id="cd08189">
    <property type="entry name" value="Fe-ADH-like"/>
    <property type="match status" value="1"/>
</dbReference>
<sequence>MLHQVLVTLRKPFIKMVPIPTPSKVEGENALDQLGEVCQTFGLSHPLIVTDPMLVKLGLLELVTQQLSECGIGFSVFSKVTPDPDFEIVREGVIQFHTEQCDGVIALGGGSPMDCGKAISASAKTGKDVAKLLGILKVRRRPYPVIAIPTTAGTGSETTVAAVISDPVSRTKPNITDPFIVPRAALLDPSLMIGLPASITAQTGIDALTHAIEAYISGYSNTYTRSLCVQAVKQILESLPVAFHDGQNLNARAALAQASFDAGLAFTRSYVGYVHAVAHQLGAFYHVPHGLANAIVLPKVLRFTLHRNPTPIAQLADEVMGRQDGTDTERAIQFIESVESLLGQLNIPLTVPELLEEDISALAKQAIAEAFGQYPVPAVMTQSQCEQLLLSLVER</sequence>
<protein>
    <submittedName>
        <fullName evidence="7">Iron-containing alcohol dehydrogenase</fullName>
    </submittedName>
</protein>
<dbReference type="SUPFAM" id="SSF56796">
    <property type="entry name" value="Dehydroquinate synthase-like"/>
    <property type="match status" value="1"/>
</dbReference>
<feature type="domain" description="Alcohol dehydrogenase iron-type/glycerol dehydrogenase GldA" evidence="5">
    <location>
        <begin position="25"/>
        <end position="189"/>
    </location>
</feature>
<feature type="domain" description="Fe-containing alcohol dehydrogenase-like C-terminal" evidence="6">
    <location>
        <begin position="200"/>
        <end position="391"/>
    </location>
</feature>
<accession>A0ABS2HL78</accession>
<dbReference type="Proteomes" id="UP000809621">
    <property type="component" value="Unassembled WGS sequence"/>
</dbReference>
<dbReference type="InterPro" id="IPR056798">
    <property type="entry name" value="ADH_Fe_C"/>
</dbReference>
<keyword evidence="4" id="KW-0520">NAD</keyword>
<comment type="caution">
    <text evidence="7">The sequence shown here is derived from an EMBL/GenBank/DDBJ whole genome shotgun (WGS) entry which is preliminary data.</text>
</comment>
<dbReference type="PROSITE" id="PS00913">
    <property type="entry name" value="ADH_IRON_1"/>
    <property type="match status" value="1"/>
</dbReference>
<dbReference type="InterPro" id="IPR001670">
    <property type="entry name" value="ADH_Fe/GldA"/>
</dbReference>
<dbReference type="InterPro" id="IPR018211">
    <property type="entry name" value="ADH_Fe_CS"/>
</dbReference>
<dbReference type="PANTHER" id="PTHR11496">
    <property type="entry name" value="ALCOHOL DEHYDROGENASE"/>
    <property type="match status" value="1"/>
</dbReference>
<gene>
    <name evidence="7" type="ORF">JQC93_17705</name>
</gene>
<dbReference type="Pfam" id="PF25137">
    <property type="entry name" value="ADH_Fe_C"/>
    <property type="match status" value="1"/>
</dbReference>
<keyword evidence="8" id="KW-1185">Reference proteome</keyword>
<dbReference type="Pfam" id="PF00465">
    <property type="entry name" value="Fe-ADH"/>
    <property type="match status" value="1"/>
</dbReference>
<evidence type="ECO:0000256" key="4">
    <source>
        <dbReference type="ARBA" id="ARBA00023027"/>
    </source>
</evidence>
<dbReference type="RefSeq" id="WP_205159702.1">
    <property type="nucleotide sequence ID" value="NZ_JAFEUM010000009.1"/>
</dbReference>
<dbReference type="EMBL" id="JAFEUM010000009">
    <property type="protein sequence ID" value="MBM7038233.1"/>
    <property type="molecule type" value="Genomic_DNA"/>
</dbReference>
<dbReference type="PROSITE" id="PS00060">
    <property type="entry name" value="ADH_IRON_2"/>
    <property type="match status" value="1"/>
</dbReference>
<proteinExistence type="inferred from homology"/>
<name>A0ABS2HL78_9VIBR</name>
<comment type="cofactor">
    <cofactor evidence="1">
        <name>Fe cation</name>
        <dbReference type="ChEBI" id="CHEBI:24875"/>
    </cofactor>
</comment>
<evidence type="ECO:0000256" key="3">
    <source>
        <dbReference type="ARBA" id="ARBA00023002"/>
    </source>
</evidence>